<keyword evidence="7 8" id="KW-0067">ATP-binding</keyword>
<dbReference type="Gene3D" id="3.40.50.300">
    <property type="entry name" value="P-loop containing nucleotide triphosphate hydrolases"/>
    <property type="match status" value="1"/>
</dbReference>
<evidence type="ECO:0000313" key="12">
    <source>
        <dbReference type="Proteomes" id="UP001237823"/>
    </source>
</evidence>
<dbReference type="HAMAP" id="MF_00124">
    <property type="entry name" value="Thymidine_kinase"/>
    <property type="match status" value="1"/>
</dbReference>
<sequence>MAKLYFRYGAMNSGKSTGLLQAAYNYEERGQRVLLAKPSVDTKGDREIVSRLGVTRAVDVVFAPDDDVRAAVAEAGATDPESARLDGMVRPVSCVLVDEAQFLTPRQVDDLLRIAVLDDVPVLAYGIRTDFRTEAFPGSARLLEIAHSLEELKTICRCGRKAVFNPRKVDGRFVFDGSQVAIDGAGVTYESLCANCYLTESGGRLDGALAH</sequence>
<dbReference type="SUPFAM" id="SSF57716">
    <property type="entry name" value="Glucocorticoid receptor-like (DNA-binding domain)"/>
    <property type="match status" value="1"/>
</dbReference>
<dbReference type="Pfam" id="PF00265">
    <property type="entry name" value="TK"/>
    <property type="match status" value="1"/>
</dbReference>
<keyword evidence="12" id="KW-1185">Reference proteome</keyword>
<organism evidence="11 12">
    <name type="scientific">Curtobacterium citri</name>
    <dbReference type="NCBI Taxonomy" id="3055139"/>
    <lineage>
        <taxon>Bacteria</taxon>
        <taxon>Bacillati</taxon>
        <taxon>Actinomycetota</taxon>
        <taxon>Actinomycetes</taxon>
        <taxon>Micrococcales</taxon>
        <taxon>Microbacteriaceae</taxon>
        <taxon>Curtobacterium</taxon>
    </lineage>
</organism>
<dbReference type="PANTHER" id="PTHR11441">
    <property type="entry name" value="THYMIDINE KINASE"/>
    <property type="match status" value="1"/>
</dbReference>
<evidence type="ECO:0000313" key="11">
    <source>
        <dbReference type="EMBL" id="MDM7883792.1"/>
    </source>
</evidence>
<reference evidence="11 12" key="1">
    <citation type="submission" date="2023-06" db="EMBL/GenBank/DDBJ databases">
        <authorList>
            <person name="Feng G."/>
            <person name="Li J."/>
            <person name="Zhu H."/>
        </authorList>
    </citation>
    <scope>NUCLEOTIDE SEQUENCE [LARGE SCALE GENOMIC DNA]</scope>
    <source>
        <strain evidence="11 12">RHCKG23</strain>
    </source>
</reference>
<dbReference type="RefSeq" id="WP_289457441.1">
    <property type="nucleotide sequence ID" value="NZ_JAUCML010000001.1"/>
</dbReference>
<dbReference type="EMBL" id="JAUCML010000001">
    <property type="protein sequence ID" value="MDM7883792.1"/>
    <property type="molecule type" value="Genomic_DNA"/>
</dbReference>
<dbReference type="GO" id="GO:0004797">
    <property type="term" value="F:thymidine kinase activity"/>
    <property type="evidence" value="ECO:0007669"/>
    <property type="project" value="UniProtKB-EC"/>
</dbReference>
<name>A0ABT7T2I5_9MICO</name>
<protein>
    <recommendedName>
        <fullName evidence="2 8">Thymidine kinase</fullName>
        <ecNumber evidence="2 8">2.7.1.21</ecNumber>
    </recommendedName>
</protein>
<keyword evidence="8" id="KW-0862">Zinc</keyword>
<gene>
    <name evidence="8" type="primary">tdk</name>
    <name evidence="11" type="ORF">QUG92_01615</name>
</gene>
<feature type="binding site" evidence="8">
    <location>
        <position position="193"/>
    </location>
    <ligand>
        <name>Zn(2+)</name>
        <dbReference type="ChEBI" id="CHEBI:29105"/>
    </ligand>
</feature>
<dbReference type="PANTHER" id="PTHR11441:SF0">
    <property type="entry name" value="THYMIDINE KINASE, CYTOSOLIC"/>
    <property type="match status" value="1"/>
</dbReference>
<evidence type="ECO:0000256" key="3">
    <source>
        <dbReference type="ARBA" id="ARBA00022634"/>
    </source>
</evidence>
<dbReference type="NCBIfam" id="NF003300">
    <property type="entry name" value="PRK04296.1-5"/>
    <property type="match status" value="1"/>
</dbReference>
<dbReference type="EC" id="2.7.1.21" evidence="2 8"/>
<feature type="binding site" evidence="8">
    <location>
        <position position="156"/>
    </location>
    <ligand>
        <name>Zn(2+)</name>
        <dbReference type="ChEBI" id="CHEBI:29105"/>
    </ligand>
</feature>
<comment type="subcellular location">
    <subcellularLocation>
        <location evidence="8">Cytoplasm</location>
    </subcellularLocation>
</comment>
<evidence type="ECO:0000256" key="1">
    <source>
        <dbReference type="ARBA" id="ARBA00007587"/>
    </source>
</evidence>
<feature type="binding site" evidence="8">
    <location>
        <position position="158"/>
    </location>
    <ligand>
        <name>Zn(2+)</name>
        <dbReference type="ChEBI" id="CHEBI:29105"/>
    </ligand>
</feature>
<proteinExistence type="inferred from homology"/>
<keyword evidence="3 8" id="KW-0237">DNA synthesis</keyword>
<evidence type="ECO:0000256" key="4">
    <source>
        <dbReference type="ARBA" id="ARBA00022679"/>
    </source>
</evidence>
<feature type="binding site" evidence="8">
    <location>
        <begin position="98"/>
        <end position="101"/>
    </location>
    <ligand>
        <name>ATP</name>
        <dbReference type="ChEBI" id="CHEBI:30616"/>
    </ligand>
</feature>
<feature type="active site" description="Proton acceptor" evidence="8">
    <location>
        <position position="99"/>
    </location>
</feature>
<evidence type="ECO:0000256" key="5">
    <source>
        <dbReference type="ARBA" id="ARBA00022741"/>
    </source>
</evidence>
<comment type="subunit">
    <text evidence="8">Homotetramer.</text>
</comment>
<evidence type="ECO:0000256" key="9">
    <source>
        <dbReference type="RuleBase" id="RU000544"/>
    </source>
</evidence>
<keyword evidence="6 8" id="KW-0418">Kinase</keyword>
<keyword evidence="8" id="KW-0963">Cytoplasm</keyword>
<comment type="caution">
    <text evidence="11">The sequence shown here is derived from an EMBL/GenBank/DDBJ whole genome shotgun (WGS) entry which is preliminary data.</text>
</comment>
<dbReference type="InterPro" id="IPR027417">
    <property type="entry name" value="P-loop_NTPase"/>
</dbReference>
<evidence type="ECO:0000256" key="8">
    <source>
        <dbReference type="HAMAP-Rule" id="MF_00124"/>
    </source>
</evidence>
<comment type="catalytic activity">
    <reaction evidence="8 9">
        <text>thymidine + ATP = dTMP + ADP + H(+)</text>
        <dbReference type="Rhea" id="RHEA:19129"/>
        <dbReference type="ChEBI" id="CHEBI:15378"/>
        <dbReference type="ChEBI" id="CHEBI:17748"/>
        <dbReference type="ChEBI" id="CHEBI:30616"/>
        <dbReference type="ChEBI" id="CHEBI:63528"/>
        <dbReference type="ChEBI" id="CHEBI:456216"/>
        <dbReference type="EC" id="2.7.1.21"/>
    </reaction>
</comment>
<keyword evidence="5 8" id="KW-0547">Nucleotide-binding</keyword>
<dbReference type="SUPFAM" id="SSF52540">
    <property type="entry name" value="P-loop containing nucleoside triphosphate hydrolases"/>
    <property type="match status" value="1"/>
</dbReference>
<comment type="similarity">
    <text evidence="1 8 10">Belongs to the thymidine kinase family.</text>
</comment>
<evidence type="ECO:0000256" key="10">
    <source>
        <dbReference type="RuleBase" id="RU004165"/>
    </source>
</evidence>
<evidence type="ECO:0000256" key="7">
    <source>
        <dbReference type="ARBA" id="ARBA00022840"/>
    </source>
</evidence>
<accession>A0ABT7T2I5</accession>
<feature type="binding site" evidence="8">
    <location>
        <position position="196"/>
    </location>
    <ligand>
        <name>Zn(2+)</name>
        <dbReference type="ChEBI" id="CHEBI:29105"/>
    </ligand>
</feature>
<evidence type="ECO:0000256" key="6">
    <source>
        <dbReference type="ARBA" id="ARBA00022777"/>
    </source>
</evidence>
<feature type="binding site" evidence="8">
    <location>
        <begin position="9"/>
        <end position="16"/>
    </location>
    <ligand>
        <name>ATP</name>
        <dbReference type="ChEBI" id="CHEBI:30616"/>
    </ligand>
</feature>
<keyword evidence="4 8" id="KW-0808">Transferase</keyword>
<dbReference type="PIRSF" id="PIRSF035805">
    <property type="entry name" value="TK_cell"/>
    <property type="match status" value="1"/>
</dbReference>
<dbReference type="Proteomes" id="UP001237823">
    <property type="component" value="Unassembled WGS sequence"/>
</dbReference>
<keyword evidence="8" id="KW-0479">Metal-binding</keyword>
<dbReference type="InterPro" id="IPR001267">
    <property type="entry name" value="Thymidine_kinase"/>
</dbReference>
<evidence type="ECO:0000256" key="2">
    <source>
        <dbReference type="ARBA" id="ARBA00012118"/>
    </source>
</evidence>